<dbReference type="NCBIfam" id="NF033510">
    <property type="entry name" value="Ca_tandemer"/>
    <property type="match status" value="1"/>
</dbReference>
<evidence type="ECO:0000313" key="3">
    <source>
        <dbReference type="Proteomes" id="UP000787568"/>
    </source>
</evidence>
<evidence type="ECO:0000259" key="1">
    <source>
        <dbReference type="Pfam" id="PF19077"/>
    </source>
</evidence>
<feature type="non-terminal residue" evidence="2">
    <location>
        <position position="144"/>
    </location>
</feature>
<protein>
    <recommendedName>
        <fullName evidence="1">Bacterial Ig-like domain-containing protein</fullName>
    </recommendedName>
</protein>
<comment type="caution">
    <text evidence="2">The sequence shown here is derived from an EMBL/GenBank/DDBJ whole genome shotgun (WGS) entry which is preliminary data.</text>
</comment>
<evidence type="ECO:0000313" key="2">
    <source>
        <dbReference type="EMBL" id="MBU4637218.1"/>
    </source>
</evidence>
<feature type="domain" description="Bacterial Ig-like" evidence="1">
    <location>
        <begin position="7"/>
        <end position="81"/>
    </location>
</feature>
<dbReference type="Pfam" id="PF19077">
    <property type="entry name" value="Big_13"/>
    <property type="match status" value="1"/>
</dbReference>
<dbReference type="InterPro" id="IPR044016">
    <property type="entry name" value="Big_13"/>
</dbReference>
<dbReference type="RefSeq" id="WP_253219687.1">
    <property type="nucleotide sequence ID" value="NZ_JAEEFW010000020.1"/>
</dbReference>
<feature type="non-terminal residue" evidence="2">
    <location>
        <position position="1"/>
    </location>
</feature>
<dbReference type="Proteomes" id="UP000787568">
    <property type="component" value="Unassembled WGS sequence"/>
</dbReference>
<gene>
    <name evidence="2" type="ORF">I8747_30875</name>
</gene>
<dbReference type="Gene3D" id="3.30.420.430">
    <property type="match status" value="1"/>
</dbReference>
<reference evidence="2" key="1">
    <citation type="submission" date="2020-12" db="EMBL/GenBank/DDBJ databases">
        <title>Generalized mutagenesis with transposon Tn5. A laboratory procedure for the identification of genes responsible for a bacterial phenotype and its regulation, illustrated with phenazine production in Pseudomonas chlororaphis.</title>
        <authorList>
            <person name="Muzio F."/>
            <person name="Sobrero P."/>
            <person name="Agaras B."/>
            <person name="Valverde C."/>
        </authorList>
    </citation>
    <scope>NUCLEOTIDE SEQUENCE</scope>
    <source>
        <strain evidence="2">SMMP3</strain>
    </source>
</reference>
<organism evidence="2 3">
    <name type="scientific">Pseudomonas chlororaphis subsp. aurantiaca</name>
    <dbReference type="NCBI Taxonomy" id="86192"/>
    <lineage>
        <taxon>Bacteria</taxon>
        <taxon>Pseudomonadati</taxon>
        <taxon>Pseudomonadota</taxon>
        <taxon>Gammaproteobacteria</taxon>
        <taxon>Pseudomonadales</taxon>
        <taxon>Pseudomonadaceae</taxon>
        <taxon>Pseudomonas</taxon>
    </lineage>
</organism>
<sequence length="144" mass="14043">NLVAGDTTDDARPTISGKAEAGSTVTIFDGRTPIGTAVANASGNWSFTPSTPLVNGTHSLSVTATDAAGNVSAASDGFDFSVVAGGAPAMPAITAVKDDVGSVQGNLQKSAVTDDSKPTLEGTAEPGATVSIYSNGSLLGSTVA</sequence>
<dbReference type="AlphaFoldDB" id="A0AAJ0ZQT9"/>
<proteinExistence type="predicted"/>
<dbReference type="EMBL" id="JAEEFW010000020">
    <property type="protein sequence ID" value="MBU4637218.1"/>
    <property type="molecule type" value="Genomic_DNA"/>
</dbReference>
<accession>A0AAJ0ZQT9</accession>
<name>A0AAJ0ZQT9_9PSED</name>